<dbReference type="InterPro" id="IPR050927">
    <property type="entry name" value="TRPM"/>
</dbReference>
<evidence type="ECO:0000256" key="1">
    <source>
        <dbReference type="SAM" id="Phobius"/>
    </source>
</evidence>
<dbReference type="PANTHER" id="PTHR13800:SF8">
    <property type="entry name" value="TRANSIENT RECEPTOR POTENTIAL CATION CHANNEL SUBFAMILY M MEMBER 7"/>
    <property type="match status" value="1"/>
</dbReference>
<protein>
    <recommendedName>
        <fullName evidence="4">Ion transport domain-containing protein</fullName>
    </recommendedName>
</protein>
<feature type="non-terminal residue" evidence="2">
    <location>
        <position position="1"/>
    </location>
</feature>
<dbReference type="Proteomes" id="UP000288216">
    <property type="component" value="Unassembled WGS sequence"/>
</dbReference>
<dbReference type="GO" id="GO:0055080">
    <property type="term" value="P:monoatomic cation homeostasis"/>
    <property type="evidence" value="ECO:0007669"/>
    <property type="project" value="TreeGrafter"/>
</dbReference>
<accession>A0A401QDS1</accession>
<gene>
    <name evidence="2" type="ORF">scyTo_0024217</name>
</gene>
<evidence type="ECO:0008006" key="4">
    <source>
        <dbReference type="Google" id="ProtNLM"/>
    </source>
</evidence>
<organism evidence="2 3">
    <name type="scientific">Scyliorhinus torazame</name>
    <name type="common">Cloudy catshark</name>
    <name type="synonym">Catulus torazame</name>
    <dbReference type="NCBI Taxonomy" id="75743"/>
    <lineage>
        <taxon>Eukaryota</taxon>
        <taxon>Metazoa</taxon>
        <taxon>Chordata</taxon>
        <taxon>Craniata</taxon>
        <taxon>Vertebrata</taxon>
        <taxon>Chondrichthyes</taxon>
        <taxon>Elasmobranchii</taxon>
        <taxon>Galeomorphii</taxon>
        <taxon>Galeoidea</taxon>
        <taxon>Carcharhiniformes</taxon>
        <taxon>Scyliorhinidae</taxon>
        <taxon>Scyliorhinus</taxon>
    </lineage>
</organism>
<evidence type="ECO:0000313" key="3">
    <source>
        <dbReference type="Proteomes" id="UP000288216"/>
    </source>
</evidence>
<dbReference type="OMA" id="ACANNTE"/>
<name>A0A401QDS1_SCYTO</name>
<reference evidence="2 3" key="1">
    <citation type="journal article" date="2018" name="Nat. Ecol. Evol.">
        <title>Shark genomes provide insights into elasmobranch evolution and the origin of vertebrates.</title>
        <authorList>
            <person name="Hara Y"/>
            <person name="Yamaguchi K"/>
            <person name="Onimaru K"/>
            <person name="Kadota M"/>
            <person name="Koyanagi M"/>
            <person name="Keeley SD"/>
            <person name="Tatsumi K"/>
            <person name="Tanaka K"/>
            <person name="Motone F"/>
            <person name="Kageyama Y"/>
            <person name="Nozu R"/>
            <person name="Adachi N"/>
            <person name="Nishimura O"/>
            <person name="Nakagawa R"/>
            <person name="Tanegashima C"/>
            <person name="Kiyatake I"/>
            <person name="Matsumoto R"/>
            <person name="Murakumo K"/>
            <person name="Nishida K"/>
            <person name="Terakita A"/>
            <person name="Kuratani S"/>
            <person name="Sato K"/>
            <person name="Hyodo S Kuraku.S."/>
        </authorList>
    </citation>
    <scope>NUCLEOTIDE SEQUENCE [LARGE SCALE GENOMIC DNA]</scope>
</reference>
<comment type="caution">
    <text evidence="2">The sequence shown here is derived from an EMBL/GenBank/DDBJ whole genome shotgun (WGS) entry which is preliminary data.</text>
</comment>
<sequence length="160" mass="18761">SPLLLSITACANNTEDGAKQRCVSGSWITPFLQAVYLFVQYILMVNLLIAFFNNVYFQVKAISNIVWKYQRYHFIMAYHEKPVLPPPLIILNHFALLVSRICRQGRKHDRGQGGPKLFVSENDQKKLHDFEEQCVEKYFHEKEDRFHSGSEERIRLTSER</sequence>
<dbReference type="AlphaFoldDB" id="A0A401QDS1"/>
<evidence type="ECO:0000313" key="2">
    <source>
        <dbReference type="EMBL" id="GCB83530.1"/>
    </source>
</evidence>
<keyword evidence="1" id="KW-0472">Membrane</keyword>
<keyword evidence="1" id="KW-1133">Transmembrane helix</keyword>
<proteinExistence type="predicted"/>
<feature type="transmembrane region" description="Helical" evidence="1">
    <location>
        <begin position="34"/>
        <end position="57"/>
    </location>
</feature>
<dbReference type="STRING" id="75743.A0A401QDS1"/>
<keyword evidence="1" id="KW-0812">Transmembrane</keyword>
<dbReference type="GO" id="GO:0005262">
    <property type="term" value="F:calcium channel activity"/>
    <property type="evidence" value="ECO:0007669"/>
    <property type="project" value="TreeGrafter"/>
</dbReference>
<dbReference type="PANTHER" id="PTHR13800">
    <property type="entry name" value="TRANSIENT RECEPTOR POTENTIAL CATION CHANNEL, SUBFAMILY M, MEMBER 6"/>
    <property type="match status" value="1"/>
</dbReference>
<keyword evidence="3" id="KW-1185">Reference proteome</keyword>
<dbReference type="EMBL" id="BFAA01041316">
    <property type="protein sequence ID" value="GCB83530.1"/>
    <property type="molecule type" value="Genomic_DNA"/>
</dbReference>
<dbReference type="GO" id="GO:0005886">
    <property type="term" value="C:plasma membrane"/>
    <property type="evidence" value="ECO:0007669"/>
    <property type="project" value="TreeGrafter"/>
</dbReference>
<dbReference type="OrthoDB" id="301415at2759"/>